<dbReference type="SUPFAM" id="SSF82829">
    <property type="entry name" value="MesJ substrate recognition domain-like"/>
    <property type="match status" value="1"/>
</dbReference>
<dbReference type="Gene3D" id="3.30.465.60">
    <property type="match status" value="1"/>
</dbReference>
<comment type="domain">
    <text evidence="8">The N-terminal region contains the highly conserved SGGXDS motif, predicted to be a P-loop motif involved in ATP binding.</text>
</comment>
<evidence type="ECO:0000256" key="8">
    <source>
        <dbReference type="HAMAP-Rule" id="MF_01161"/>
    </source>
</evidence>
<feature type="binding site" evidence="8">
    <location>
        <begin position="26"/>
        <end position="31"/>
    </location>
    <ligand>
        <name>ATP</name>
        <dbReference type="ChEBI" id="CHEBI:30616"/>
    </ligand>
</feature>
<dbReference type="NCBIfam" id="TIGR02432">
    <property type="entry name" value="lysidine_TilS_N"/>
    <property type="match status" value="1"/>
</dbReference>
<dbReference type="NCBIfam" id="TIGR02433">
    <property type="entry name" value="lysidine_TilS_C"/>
    <property type="match status" value="1"/>
</dbReference>
<dbReference type="InterPro" id="IPR011063">
    <property type="entry name" value="TilS/TtcA_N"/>
</dbReference>
<dbReference type="Gene3D" id="1.10.10.1360">
    <property type="entry name" value="tRNA (Ile)-lysidine synthase"/>
    <property type="match status" value="1"/>
</dbReference>
<proteinExistence type="inferred from homology"/>
<dbReference type="InterPro" id="IPR014729">
    <property type="entry name" value="Rossmann-like_a/b/a_fold"/>
</dbReference>
<dbReference type="GO" id="GO:0005524">
    <property type="term" value="F:ATP binding"/>
    <property type="evidence" value="ECO:0007669"/>
    <property type="project" value="UniProtKB-UniRule"/>
</dbReference>
<comment type="similarity">
    <text evidence="8">Belongs to the tRNA(Ile)-lysidine synthase family.</text>
</comment>
<dbReference type="SUPFAM" id="SSF56037">
    <property type="entry name" value="PheT/TilS domain"/>
    <property type="match status" value="1"/>
</dbReference>
<feature type="domain" description="Lysidine-tRNA(Ile) synthetase C-terminal" evidence="9">
    <location>
        <begin position="391"/>
        <end position="464"/>
    </location>
</feature>
<keyword evidence="2 8" id="KW-0963">Cytoplasm</keyword>
<dbReference type="GO" id="GO:0006400">
    <property type="term" value="P:tRNA modification"/>
    <property type="evidence" value="ECO:0007669"/>
    <property type="project" value="UniProtKB-UniRule"/>
</dbReference>
<dbReference type="SMART" id="SM00977">
    <property type="entry name" value="TilS_C"/>
    <property type="match status" value="1"/>
</dbReference>
<evidence type="ECO:0000256" key="7">
    <source>
        <dbReference type="ARBA" id="ARBA00048539"/>
    </source>
</evidence>
<dbReference type="InterPro" id="IPR012094">
    <property type="entry name" value="tRNA_Ile_lys_synt"/>
</dbReference>
<organism evidence="10 11">
    <name type="scientific">Pullulanibacillus pueri</name>
    <dbReference type="NCBI Taxonomy" id="1437324"/>
    <lineage>
        <taxon>Bacteria</taxon>
        <taxon>Bacillati</taxon>
        <taxon>Bacillota</taxon>
        <taxon>Bacilli</taxon>
        <taxon>Bacillales</taxon>
        <taxon>Sporolactobacillaceae</taxon>
        <taxon>Pullulanibacillus</taxon>
    </lineage>
</organism>
<evidence type="ECO:0000259" key="9">
    <source>
        <dbReference type="SMART" id="SM00977"/>
    </source>
</evidence>
<dbReference type="Gene3D" id="3.40.50.620">
    <property type="entry name" value="HUPs"/>
    <property type="match status" value="1"/>
</dbReference>
<dbReference type="EC" id="6.3.4.19" evidence="8"/>
<evidence type="ECO:0000256" key="2">
    <source>
        <dbReference type="ARBA" id="ARBA00022490"/>
    </source>
</evidence>
<comment type="subcellular location">
    <subcellularLocation>
        <location evidence="1 8">Cytoplasm</location>
    </subcellularLocation>
</comment>
<evidence type="ECO:0000256" key="3">
    <source>
        <dbReference type="ARBA" id="ARBA00022598"/>
    </source>
</evidence>
<protein>
    <recommendedName>
        <fullName evidence="8">tRNA(Ile)-lysidine synthase</fullName>
        <ecNumber evidence="8">6.3.4.19</ecNumber>
    </recommendedName>
    <alternativeName>
        <fullName evidence="8">tRNA(Ile)-2-lysyl-cytidine synthase</fullName>
    </alternativeName>
    <alternativeName>
        <fullName evidence="8">tRNA(Ile)-lysidine synthetase</fullName>
    </alternativeName>
</protein>
<dbReference type="GO" id="GO:0032267">
    <property type="term" value="F:tRNA(Ile)-lysidine synthase activity"/>
    <property type="evidence" value="ECO:0007669"/>
    <property type="project" value="UniProtKB-EC"/>
</dbReference>
<accession>A0A8J3A080</accession>
<evidence type="ECO:0000256" key="4">
    <source>
        <dbReference type="ARBA" id="ARBA00022694"/>
    </source>
</evidence>
<keyword evidence="4 8" id="KW-0819">tRNA processing</keyword>
<dbReference type="EMBL" id="BMFV01000045">
    <property type="protein sequence ID" value="GGH87981.1"/>
    <property type="molecule type" value="Genomic_DNA"/>
</dbReference>
<comment type="catalytic activity">
    <reaction evidence="7 8">
        <text>cytidine(34) in tRNA(Ile2) + L-lysine + ATP = lysidine(34) in tRNA(Ile2) + AMP + diphosphate + H(+)</text>
        <dbReference type="Rhea" id="RHEA:43744"/>
        <dbReference type="Rhea" id="RHEA-COMP:10625"/>
        <dbReference type="Rhea" id="RHEA-COMP:10670"/>
        <dbReference type="ChEBI" id="CHEBI:15378"/>
        <dbReference type="ChEBI" id="CHEBI:30616"/>
        <dbReference type="ChEBI" id="CHEBI:32551"/>
        <dbReference type="ChEBI" id="CHEBI:33019"/>
        <dbReference type="ChEBI" id="CHEBI:82748"/>
        <dbReference type="ChEBI" id="CHEBI:83665"/>
        <dbReference type="ChEBI" id="CHEBI:456215"/>
        <dbReference type="EC" id="6.3.4.19"/>
    </reaction>
</comment>
<dbReference type="InterPro" id="IPR012795">
    <property type="entry name" value="tRNA_Ile_lys_synt_N"/>
</dbReference>
<dbReference type="Proteomes" id="UP000656813">
    <property type="component" value="Unassembled WGS sequence"/>
</dbReference>
<evidence type="ECO:0000313" key="10">
    <source>
        <dbReference type="EMBL" id="GGH87981.1"/>
    </source>
</evidence>
<dbReference type="GO" id="GO:0005737">
    <property type="term" value="C:cytoplasm"/>
    <property type="evidence" value="ECO:0007669"/>
    <property type="project" value="UniProtKB-SubCell"/>
</dbReference>
<keyword evidence="11" id="KW-1185">Reference proteome</keyword>
<reference evidence="10" key="2">
    <citation type="submission" date="2020-09" db="EMBL/GenBank/DDBJ databases">
        <authorList>
            <person name="Sun Q."/>
            <person name="Zhou Y."/>
        </authorList>
    </citation>
    <scope>NUCLEOTIDE SEQUENCE</scope>
    <source>
        <strain evidence="10">CGMCC 1.12777</strain>
    </source>
</reference>
<comment type="function">
    <text evidence="8">Ligates lysine onto the cytidine present at position 34 of the AUA codon-specific tRNA(Ile) that contains the anticodon CAU, in an ATP-dependent manner. Cytidine is converted to lysidine, thus changing the amino acid specificity of the tRNA from methionine to isoleucine.</text>
</comment>
<dbReference type="Pfam" id="PF11734">
    <property type="entry name" value="TilS_C"/>
    <property type="match status" value="1"/>
</dbReference>
<evidence type="ECO:0000256" key="6">
    <source>
        <dbReference type="ARBA" id="ARBA00022840"/>
    </source>
</evidence>
<dbReference type="SUPFAM" id="SSF52402">
    <property type="entry name" value="Adenine nucleotide alpha hydrolases-like"/>
    <property type="match status" value="1"/>
</dbReference>
<sequence length="475" mass="55143">MENMVERFIQKHRLIPKGATIVVGVSGGPDSMALLYFLHQRRQFWNIKLIACCVDHQLRGEDSRKDLLFVETFCQQYGIAFEGKTIDVPQIMQDMGISVETAARLGRYQAFEEVMVKQQADCLALGHHGDDQIETMLMRQVRGSFGAARAGMPVQRTFANGYIIRPFLSVTKEQIEQYCHNAGIVPRIDPSNFSEAITRNRFRKHVLPFLKQENPLVHLRFQEDSERIRDDSLYLDSLAQEKLQSVVVEQSTTHMVISIRRLIDTPIPLQRRMIHLILKYLYNHDHKEAYHQSIHIEEVLYWLSVTKSSGERHLPKGLLVKRSYDLCHFIIGKEEARQTFSIGSSKLRLTIPGLTKAPLARVLAEVIHTYPTDSLNPNEFICDFDLLEGPLYLRHRKPGDRLRPLGMKGTKKVKDLFIDKKIDRQDRDRWLFLVDQGDQIVWIPFLRRGELYRVTSRTKRFLKLTIETTAFGRTF</sequence>
<comment type="caution">
    <text evidence="10">The sequence shown here is derived from an EMBL/GenBank/DDBJ whole genome shotgun (WGS) entry which is preliminary data.</text>
</comment>
<evidence type="ECO:0000256" key="5">
    <source>
        <dbReference type="ARBA" id="ARBA00022741"/>
    </source>
</evidence>
<dbReference type="PANTHER" id="PTHR43033">
    <property type="entry name" value="TRNA(ILE)-LYSIDINE SYNTHASE-RELATED"/>
    <property type="match status" value="1"/>
</dbReference>
<dbReference type="PANTHER" id="PTHR43033:SF1">
    <property type="entry name" value="TRNA(ILE)-LYSIDINE SYNTHASE-RELATED"/>
    <property type="match status" value="1"/>
</dbReference>
<dbReference type="HAMAP" id="MF_01161">
    <property type="entry name" value="tRNA_Ile_lys_synt"/>
    <property type="match status" value="1"/>
</dbReference>
<name>A0A8J3A080_9BACL</name>
<dbReference type="CDD" id="cd01992">
    <property type="entry name" value="TilS_N"/>
    <property type="match status" value="1"/>
</dbReference>
<reference evidence="10" key="1">
    <citation type="journal article" date="2014" name="Int. J. Syst. Evol. Microbiol.">
        <title>Complete genome sequence of Corynebacterium casei LMG S-19264T (=DSM 44701T), isolated from a smear-ripened cheese.</title>
        <authorList>
            <consortium name="US DOE Joint Genome Institute (JGI-PGF)"/>
            <person name="Walter F."/>
            <person name="Albersmeier A."/>
            <person name="Kalinowski J."/>
            <person name="Ruckert C."/>
        </authorList>
    </citation>
    <scope>NUCLEOTIDE SEQUENCE</scope>
    <source>
        <strain evidence="10">CGMCC 1.12777</strain>
    </source>
</reference>
<dbReference type="AlphaFoldDB" id="A0A8J3A080"/>
<gene>
    <name evidence="8 10" type="primary">tilS</name>
    <name evidence="10" type="ORF">GCM10007096_39250</name>
</gene>
<dbReference type="Pfam" id="PF01171">
    <property type="entry name" value="ATP_bind_3"/>
    <property type="match status" value="1"/>
</dbReference>
<keyword evidence="3 8" id="KW-0436">Ligase</keyword>
<keyword evidence="6 8" id="KW-0067">ATP-binding</keyword>
<keyword evidence="5 8" id="KW-0547">Nucleotide-binding</keyword>
<evidence type="ECO:0000256" key="1">
    <source>
        <dbReference type="ARBA" id="ARBA00004496"/>
    </source>
</evidence>
<dbReference type="InterPro" id="IPR012796">
    <property type="entry name" value="Lysidine-tRNA-synth_C"/>
</dbReference>
<evidence type="ECO:0000313" key="11">
    <source>
        <dbReference type="Proteomes" id="UP000656813"/>
    </source>
</evidence>